<evidence type="ECO:0000313" key="4">
    <source>
        <dbReference type="EMBL" id="KPX26162.1"/>
    </source>
</evidence>
<feature type="transmembrane region" description="Helical" evidence="2">
    <location>
        <begin position="839"/>
        <end position="861"/>
    </location>
</feature>
<feature type="compositionally biased region" description="Basic and acidic residues" evidence="1">
    <location>
        <begin position="979"/>
        <end position="990"/>
    </location>
</feature>
<dbReference type="RefSeq" id="WP_135004404.1">
    <property type="nucleotide sequence ID" value="NZ_LIID01000019.1"/>
</dbReference>
<feature type="transmembrane region" description="Helical" evidence="2">
    <location>
        <begin position="812"/>
        <end position="833"/>
    </location>
</feature>
<keyword evidence="3" id="KW-0732">Signal</keyword>
<evidence type="ECO:0000256" key="3">
    <source>
        <dbReference type="SAM" id="SignalP"/>
    </source>
</evidence>
<sequence>MKRLIAFIFLALLSLSAYSDDKTTTPILASGCGINNNLIEPFSSCLSKKDLNLTNICRLFPTACEKYLPLKEFTIENIIQHSDNLASEDKIVELKENEHKYSAVSRAFFDFGRGTLLIMVCFLINFIGKHTIVTQDQFDMTVDNAVRDLIIVGFCIIILYPAFSGYTLLQLFFLFIAVKGLSLGTIIYSTYLSFTQTADSVTNLTDIDEYVKSEQSLKRNENYYLAYVDLSKLVKMNVALINDENKIKVAHKDAITQLIVNTTQVSMLNRNFSVGSSFKLISDVDTVNMIGKMETNFVNLNNLDPKIKKYAMDITYTNILEKAISELSVEDTKSVKDGWSEVERRLLGELGQVDTDQKKQIVKVFLNHYFQTMSAALISINKIDDKVYRKSFDLINKKARSIAVDSIAADCIRNPNVGFTNILLERKKQIQLCGSWDDTGSAYSTLILKDGVTYDALLTNGNATISATLELIVKAKLQIEKARYEAGIPYVSFDAWADYRAKGIAYFPEAVKYSSRNAVIQDIANLRHSLKITPDIDENFNGTGNSEFEVIQSKLGDTTDLKNTIDAMFEKSMPLVKYSDYMEPDDIETQLNNKVQNANDDGALFDLRSPDTMLRNSLGIKDSAKLTSDGMYSCFDIDKSVCPAPQNDFMFGVSNFSQSVFNQYAQLFTIALVSSMVADGYSVAKDYEFSKDMKKKKYEDSKAAENGGNVSFDKDKEKGLSDKKSKTDKKKRTSGAKEKSWGLFSDLLMKISSTVLFLSATTKLVTDYLPFAFHTTIQISFQIMLAFYVLAGPVIVWALLAKGHMQTIIKFLSYSTILLLFTQPVATFTFLLADSLLNLTVTIFYLFLMNVDIMITAITGSGSWIGTVVVYLIIFIAFLAFPPAIILWVFKNCYSIFYKKTMQMLGVVALDTQGAIDIAKRFRSGTYLVVYNVTKAFKEGAYRKRGARASTLTKEDKRLLKKAERKEKAESNESETPVEDLKVSETHENGQPKSKRLIKKELEEARAKREAEKALDEEVAKESEKFLNEKRGIKNDKPDEEK</sequence>
<dbReference type="AlphaFoldDB" id="A0A0P9QDB5"/>
<feature type="compositionally biased region" description="Basic and acidic residues" evidence="1">
    <location>
        <begin position="999"/>
        <end position="1042"/>
    </location>
</feature>
<dbReference type="EMBL" id="LJQI01000277">
    <property type="protein sequence ID" value="KPX26162.1"/>
    <property type="molecule type" value="Genomic_DNA"/>
</dbReference>
<dbReference type="Proteomes" id="UP000050490">
    <property type="component" value="Unassembled WGS sequence"/>
</dbReference>
<feature type="transmembrane region" description="Helical" evidence="2">
    <location>
        <begin position="868"/>
        <end position="890"/>
    </location>
</feature>
<feature type="compositionally biased region" description="Basic and acidic residues" evidence="1">
    <location>
        <begin position="961"/>
        <end position="971"/>
    </location>
</feature>
<feature type="region of interest" description="Disordered" evidence="1">
    <location>
        <begin position="709"/>
        <end position="733"/>
    </location>
</feature>
<feature type="transmembrane region" description="Helical" evidence="2">
    <location>
        <begin position="740"/>
        <end position="759"/>
    </location>
</feature>
<evidence type="ECO:0000313" key="5">
    <source>
        <dbReference type="Proteomes" id="UP000050490"/>
    </source>
</evidence>
<keyword evidence="2" id="KW-1133">Transmembrane helix</keyword>
<keyword evidence="2" id="KW-0812">Transmembrane</keyword>
<feature type="transmembrane region" description="Helical" evidence="2">
    <location>
        <begin position="779"/>
        <end position="800"/>
    </location>
</feature>
<comment type="caution">
    <text evidence="4">The sequence shown here is derived from an EMBL/GenBank/DDBJ whole genome shotgun (WGS) entry which is preliminary data.</text>
</comment>
<feature type="signal peptide" evidence="3">
    <location>
        <begin position="1"/>
        <end position="19"/>
    </location>
</feature>
<feature type="region of interest" description="Disordered" evidence="1">
    <location>
        <begin position="961"/>
        <end position="1042"/>
    </location>
</feature>
<proteinExistence type="predicted"/>
<reference evidence="4 5" key="1">
    <citation type="submission" date="2015-09" db="EMBL/GenBank/DDBJ databases">
        <title>Genome announcement of multiple Pseudomonas syringae strains.</title>
        <authorList>
            <person name="Thakur S."/>
            <person name="Wang P.W."/>
            <person name="Gong Y."/>
            <person name="Weir B.S."/>
            <person name="Guttman D.S."/>
        </authorList>
    </citation>
    <scope>NUCLEOTIDE SEQUENCE [LARGE SCALE GENOMIC DNA]</scope>
    <source>
        <strain evidence="4 5">ICMP4455</strain>
    </source>
</reference>
<feature type="transmembrane region" description="Helical" evidence="2">
    <location>
        <begin position="111"/>
        <end position="128"/>
    </location>
</feature>
<feature type="compositionally biased region" description="Basic and acidic residues" evidence="1">
    <location>
        <begin position="712"/>
        <end position="725"/>
    </location>
</feature>
<accession>A0A0P9QDB5</accession>
<evidence type="ECO:0000256" key="1">
    <source>
        <dbReference type="SAM" id="MobiDB-lite"/>
    </source>
</evidence>
<organism evidence="4 5">
    <name type="scientific">Pseudomonas amygdali pv. eriobotryae</name>
    <dbReference type="NCBI Taxonomy" id="129137"/>
    <lineage>
        <taxon>Bacteria</taxon>
        <taxon>Pseudomonadati</taxon>
        <taxon>Pseudomonadota</taxon>
        <taxon>Gammaproteobacteria</taxon>
        <taxon>Pseudomonadales</taxon>
        <taxon>Pseudomonadaceae</taxon>
        <taxon>Pseudomonas</taxon>
        <taxon>Pseudomonas amygdali</taxon>
    </lineage>
</organism>
<dbReference type="PATRIC" id="fig|129137.4.peg.4360"/>
<keyword evidence="2" id="KW-0472">Membrane</keyword>
<protein>
    <submittedName>
        <fullName evidence="4">Uncharacterized protein</fullName>
    </submittedName>
</protein>
<feature type="transmembrane region" description="Helical" evidence="2">
    <location>
        <begin position="149"/>
        <end position="178"/>
    </location>
</feature>
<name>A0A0P9QDB5_PSEA0</name>
<evidence type="ECO:0000256" key="2">
    <source>
        <dbReference type="SAM" id="Phobius"/>
    </source>
</evidence>
<gene>
    <name evidence="4" type="ORF">ALO70_02963</name>
</gene>
<feature type="chain" id="PRO_5006166117" evidence="3">
    <location>
        <begin position="20"/>
        <end position="1042"/>
    </location>
</feature>